<feature type="signal peptide" evidence="1">
    <location>
        <begin position="1"/>
        <end position="24"/>
    </location>
</feature>
<comment type="caution">
    <text evidence="3">The sequence shown here is derived from an EMBL/GenBank/DDBJ whole genome shotgun (WGS) entry which is preliminary data.</text>
</comment>
<evidence type="ECO:0000313" key="4">
    <source>
        <dbReference type="Proteomes" id="UP000570166"/>
    </source>
</evidence>
<feature type="domain" description="Autotransporter" evidence="2">
    <location>
        <begin position="761"/>
        <end position="1043"/>
    </location>
</feature>
<dbReference type="InterPro" id="IPR005546">
    <property type="entry name" value="Autotransporte_beta"/>
</dbReference>
<dbReference type="InterPro" id="IPR036709">
    <property type="entry name" value="Autotransporte_beta_dom_sf"/>
</dbReference>
<protein>
    <submittedName>
        <fullName evidence="3">Autotransporter domain-containing protein</fullName>
    </submittedName>
</protein>
<sequence>MRRLFATTCLTPIALGLFVSPAIAATVTIGAAQTTPVKTSTADSGGPADISITSAGSITPTSGTAVTIDSNNSVTNAGGITITGSNGAIGILANAGTAGTITNSGTITVNEDYTRTDTNGDGVLDGAWAQGSDRYGIRTAGAFTGNVVNSGTITIEGNDSAGISLDGPLTGSLTQSGTISVTGDDSVGVRANAISGDAAINGTISATGGNASGVQMNGDIGGALVVQATITSTGYSATTPPTDTSKLTDQNLLQGGPAMAITGSIAGGALFTTASSTTDSSGNTVTTAASSLTTYGSSPALLIGAADHAITLGSVASDTNKNGLVINGSLTGNGVYDGKTASGLVIGGQGGAVTITNGMTLAGSVTATSNDASATAIRIGSGASVPAITSSGTITASGAYKAGDSSTALQIDAGGNVSSIANSGTITATASSPAANAYAILDKSGTVTAVTNTGTIKASGSTATNVAIDLSAATANTAVTQSAAASGSTAPSITGDIRFGSGSDTLTVSAGSVAGNVSFGGGTNTMALSGTSTYAGTTDFGGGAGNLTIADTSSFSGSLTNAGGVAVKVSGGTLGLSSTGATALGSLQVTGGGTLGVVVDGTTGASTLYQVAGAASFDSGSKLALHFSDINHTIGTYQVITAGSLTGVDNLSTTGVALPWLYKSSVTTNTAGNAVDVVVARKTAADLGLNRSESSAYDAIYTAISGDKPIGDSFLSIADGNSFIHALRSLLPDHAGGSFDTVTSGSRATARFLADPDAPLVDEGNWGFWLQQVGWGRTKAIDDTAGYKITGWGASGGGEIKTGFGRFGIGLAYLSGTNDDEGTQNSVTSNQYEASLYWRGDWGGLHTWARASGATINFHSHRRFEGEDDGSQVIRTADGRWNGKLFSGSGGLSYSLKLGKFSLRPQASVDYYHLHEGGYSEDGGGTGMDLIVDGRTSDEFAANGSVALGYQFFDERADEGGFFRAELEGGRRQLISSKLGDTVARFTGGQDFTLTADDRTSGWTGAFRLKGGTSGYTISGEFDGEQQQDHVSIALRAGLQVGF</sequence>
<gene>
    <name evidence="3" type="ORF">HZF05_20485</name>
</gene>
<evidence type="ECO:0000256" key="1">
    <source>
        <dbReference type="SAM" id="SignalP"/>
    </source>
</evidence>
<keyword evidence="1" id="KW-0732">Signal</keyword>
<reference evidence="3 4" key="1">
    <citation type="submission" date="2020-07" db="EMBL/GenBank/DDBJ databases">
        <authorList>
            <person name="Sun Q."/>
        </authorList>
    </citation>
    <scope>NUCLEOTIDE SEQUENCE [LARGE SCALE GENOMIC DNA]</scope>
    <source>
        <strain evidence="3 4">CGMCC 1.13654</strain>
    </source>
</reference>
<dbReference type="RefSeq" id="WP_160364313.1">
    <property type="nucleotide sequence ID" value="NZ_JACEIB010000027.1"/>
</dbReference>
<dbReference type="Gene3D" id="2.40.128.130">
    <property type="entry name" value="Autotransporter beta-domain"/>
    <property type="match status" value="1"/>
</dbReference>
<dbReference type="Proteomes" id="UP000570166">
    <property type="component" value="Unassembled WGS sequence"/>
</dbReference>
<feature type="chain" id="PRO_5032478221" evidence="1">
    <location>
        <begin position="25"/>
        <end position="1043"/>
    </location>
</feature>
<dbReference type="Pfam" id="PF03797">
    <property type="entry name" value="Autotransporter"/>
    <property type="match status" value="1"/>
</dbReference>
<dbReference type="PROSITE" id="PS51208">
    <property type="entry name" value="AUTOTRANSPORTER"/>
    <property type="match status" value="1"/>
</dbReference>
<evidence type="ECO:0000259" key="2">
    <source>
        <dbReference type="PROSITE" id="PS51208"/>
    </source>
</evidence>
<keyword evidence="4" id="KW-1185">Reference proteome</keyword>
<evidence type="ECO:0000313" key="3">
    <source>
        <dbReference type="EMBL" id="MBA2936468.1"/>
    </source>
</evidence>
<dbReference type="AlphaFoldDB" id="A0A838LGB4"/>
<name>A0A838LGB4_9SPHN</name>
<dbReference type="EMBL" id="JACEIB010000027">
    <property type="protein sequence ID" value="MBA2936468.1"/>
    <property type="molecule type" value="Genomic_DNA"/>
</dbReference>
<proteinExistence type="predicted"/>
<organism evidence="3 4">
    <name type="scientific">Sphingomonas chungangi</name>
    <dbReference type="NCBI Taxonomy" id="2683589"/>
    <lineage>
        <taxon>Bacteria</taxon>
        <taxon>Pseudomonadati</taxon>
        <taxon>Pseudomonadota</taxon>
        <taxon>Alphaproteobacteria</taxon>
        <taxon>Sphingomonadales</taxon>
        <taxon>Sphingomonadaceae</taxon>
        <taxon>Sphingomonas</taxon>
    </lineage>
</organism>
<dbReference type="SUPFAM" id="SSF103515">
    <property type="entry name" value="Autotransporter"/>
    <property type="match status" value="1"/>
</dbReference>
<dbReference type="SMART" id="SM00869">
    <property type="entry name" value="Autotransporter"/>
    <property type="match status" value="1"/>
</dbReference>
<accession>A0A838LGB4</accession>